<dbReference type="PANTHER" id="PTHR43201">
    <property type="entry name" value="ACYL-COA SYNTHETASE"/>
    <property type="match status" value="1"/>
</dbReference>
<dbReference type="EMBL" id="JACIBV010000001">
    <property type="protein sequence ID" value="MBB3732597.1"/>
    <property type="molecule type" value="Genomic_DNA"/>
</dbReference>
<dbReference type="InterPro" id="IPR045851">
    <property type="entry name" value="AMP-bd_C_sf"/>
</dbReference>
<evidence type="ECO:0000313" key="5">
    <source>
        <dbReference type="Proteomes" id="UP000579945"/>
    </source>
</evidence>
<evidence type="ECO:0000256" key="1">
    <source>
        <dbReference type="ARBA" id="ARBA00006432"/>
    </source>
</evidence>
<keyword evidence="5" id="KW-1185">Reference proteome</keyword>
<dbReference type="PANTHER" id="PTHR43201:SF5">
    <property type="entry name" value="MEDIUM-CHAIN ACYL-COA LIGASE ACSF2, MITOCHONDRIAL"/>
    <property type="match status" value="1"/>
</dbReference>
<dbReference type="Gene3D" id="3.30.300.30">
    <property type="match status" value="1"/>
</dbReference>
<dbReference type="Proteomes" id="UP000579945">
    <property type="component" value="Unassembled WGS sequence"/>
</dbReference>
<dbReference type="GO" id="GO:0006631">
    <property type="term" value="P:fatty acid metabolic process"/>
    <property type="evidence" value="ECO:0007669"/>
    <property type="project" value="TreeGrafter"/>
</dbReference>
<protein>
    <submittedName>
        <fullName evidence="4">Acyl-CoA synthetase (AMP-forming)/AMP-acid ligase II</fullName>
    </submittedName>
</protein>
<dbReference type="SUPFAM" id="SSF56801">
    <property type="entry name" value="Acetyl-CoA synthetase-like"/>
    <property type="match status" value="1"/>
</dbReference>
<organism evidence="4 5">
    <name type="scientific">Nonomuraea dietziae</name>
    <dbReference type="NCBI Taxonomy" id="65515"/>
    <lineage>
        <taxon>Bacteria</taxon>
        <taxon>Bacillati</taxon>
        <taxon>Actinomycetota</taxon>
        <taxon>Actinomycetes</taxon>
        <taxon>Streptosporangiales</taxon>
        <taxon>Streptosporangiaceae</taxon>
        <taxon>Nonomuraea</taxon>
    </lineage>
</organism>
<dbReference type="AlphaFoldDB" id="A0A7W5V8I4"/>
<dbReference type="RefSeq" id="WP_312896033.1">
    <property type="nucleotide sequence ID" value="NZ_JACIBV010000001.1"/>
</dbReference>
<dbReference type="InterPro" id="IPR025110">
    <property type="entry name" value="AMP-bd_C"/>
</dbReference>
<proteinExistence type="inferred from homology"/>
<name>A0A7W5V8I4_9ACTN</name>
<keyword evidence="2 4" id="KW-0436">Ligase</keyword>
<reference evidence="4 5" key="1">
    <citation type="submission" date="2020-08" db="EMBL/GenBank/DDBJ databases">
        <title>Sequencing the genomes of 1000 actinobacteria strains.</title>
        <authorList>
            <person name="Klenk H.-P."/>
        </authorList>
    </citation>
    <scope>NUCLEOTIDE SEQUENCE [LARGE SCALE GENOMIC DNA]</scope>
    <source>
        <strain evidence="4 5">DSM 44320</strain>
    </source>
</reference>
<dbReference type="GO" id="GO:0031956">
    <property type="term" value="F:medium-chain fatty acid-CoA ligase activity"/>
    <property type="evidence" value="ECO:0007669"/>
    <property type="project" value="TreeGrafter"/>
</dbReference>
<evidence type="ECO:0000313" key="4">
    <source>
        <dbReference type="EMBL" id="MBB3732597.1"/>
    </source>
</evidence>
<gene>
    <name evidence="4" type="ORF">FHR33_008457</name>
</gene>
<comment type="similarity">
    <text evidence="1">Belongs to the ATP-dependent AMP-binding enzyme family.</text>
</comment>
<evidence type="ECO:0000256" key="2">
    <source>
        <dbReference type="ARBA" id="ARBA00022598"/>
    </source>
</evidence>
<comment type="caution">
    <text evidence="4">The sequence shown here is derived from an EMBL/GenBank/DDBJ whole genome shotgun (WGS) entry which is preliminary data.</text>
</comment>
<evidence type="ECO:0000259" key="3">
    <source>
        <dbReference type="Pfam" id="PF13193"/>
    </source>
</evidence>
<dbReference type="Pfam" id="PF13193">
    <property type="entry name" value="AMP-binding_C"/>
    <property type="match status" value="1"/>
</dbReference>
<accession>A0A7W5V8I4</accession>
<feature type="domain" description="AMP-binding enzyme C-terminal" evidence="3">
    <location>
        <begin position="2"/>
        <end position="65"/>
    </location>
</feature>
<sequence length="79" mass="9034">MAVFGVPDEEMGEQVKAVVQPADPAEAGPALEAELIEYCRERLAAYKCPKSVDFRDELPRHPTGKLYKRLLREEYLDKR</sequence>
<dbReference type="GeneID" id="95396486"/>